<dbReference type="Pfam" id="PF05191">
    <property type="entry name" value="ADK_lid"/>
    <property type="match status" value="1"/>
</dbReference>
<comment type="domain">
    <text evidence="5">Consists of three domains, a large central CORE domain and two small peripheral domains, NMPbind and LID, which undergo movements during catalysis. The LID domain closes over the site of phosphoryl transfer upon ATP binding. Assembling and dissambling the active center during each catalytic cycle provides an effective means to prevent ATP hydrolysis. Some bacteria have evolved a zinc-coordinating structure that stabilizes the LID domain.</text>
</comment>
<evidence type="ECO:0000256" key="2">
    <source>
        <dbReference type="ARBA" id="ARBA00022727"/>
    </source>
</evidence>
<comment type="caution">
    <text evidence="9">The sequence shown here is derived from an EMBL/GenBank/DDBJ whole genome shotgun (WGS) entry which is preliminary data.</text>
</comment>
<dbReference type="SUPFAM" id="SSF52540">
    <property type="entry name" value="P-loop containing nucleoside triphosphate hydrolases"/>
    <property type="match status" value="1"/>
</dbReference>
<dbReference type="UniPathway" id="UPA00588">
    <property type="reaction ID" value="UER00649"/>
</dbReference>
<evidence type="ECO:0000256" key="3">
    <source>
        <dbReference type="ARBA" id="ARBA00022741"/>
    </source>
</evidence>
<dbReference type="InterPro" id="IPR027417">
    <property type="entry name" value="P-loop_NTPase"/>
</dbReference>
<dbReference type="NCBIfam" id="TIGR01351">
    <property type="entry name" value="adk"/>
    <property type="match status" value="1"/>
</dbReference>
<sequence length="216" mass="24833">MNIVLLGPPGSGKGTQAEKLSDKLNLLYLQTGDLAREWAEKNKRIKSIIESGKLIPEKEMTAFVMQYLEETVPPERDILFEGFPRFVSQFKSYQEWLTKRGKKIDAVIFLDSSEGAIIKRLSARRICDKCGEVYNLVTNPPKNKRVCDKCGGRLILRKDDNPDSIRIRFKYYHGNTQKLIEYLDRKGLVIKVNADRPIEVIFKDILKKLGVKSDRN</sequence>
<gene>
    <name evidence="5" type="primary">adk</name>
    <name evidence="9" type="ORF">A2714_00855</name>
</gene>
<evidence type="ECO:0000259" key="8">
    <source>
        <dbReference type="Pfam" id="PF05191"/>
    </source>
</evidence>
<feature type="domain" description="Adenylate kinase active site lid" evidence="8">
    <location>
        <begin position="124"/>
        <end position="159"/>
    </location>
</feature>
<proteinExistence type="inferred from homology"/>
<dbReference type="GO" id="GO:0005524">
    <property type="term" value="F:ATP binding"/>
    <property type="evidence" value="ECO:0007669"/>
    <property type="project" value="UniProtKB-UniRule"/>
</dbReference>
<keyword evidence="5 7" id="KW-0067">ATP-binding</keyword>
<comment type="function">
    <text evidence="5">Catalyzes the reversible transfer of the terminal phosphate group between ATP and AMP. Plays an important role in cellular energy homeostasis and in adenine nucleotide metabolism.</text>
</comment>
<comment type="similarity">
    <text evidence="5 6">Belongs to the adenylate kinase family.</text>
</comment>
<comment type="pathway">
    <text evidence="5">Purine metabolism; AMP biosynthesis via salvage pathway; AMP from ADP: step 1/1.</text>
</comment>
<evidence type="ECO:0000256" key="6">
    <source>
        <dbReference type="RuleBase" id="RU003330"/>
    </source>
</evidence>
<feature type="binding site" evidence="5">
    <location>
        <position position="36"/>
    </location>
    <ligand>
        <name>AMP</name>
        <dbReference type="ChEBI" id="CHEBI:456215"/>
    </ligand>
</feature>
<feature type="binding site" evidence="5">
    <location>
        <position position="196"/>
    </location>
    <ligand>
        <name>ATP</name>
        <dbReference type="ChEBI" id="CHEBI:30616"/>
    </ligand>
</feature>
<dbReference type="InterPro" id="IPR036193">
    <property type="entry name" value="ADK_active_lid_dom_sf"/>
</dbReference>
<comment type="catalytic activity">
    <reaction evidence="5 7">
        <text>AMP + ATP = 2 ADP</text>
        <dbReference type="Rhea" id="RHEA:12973"/>
        <dbReference type="ChEBI" id="CHEBI:30616"/>
        <dbReference type="ChEBI" id="CHEBI:456215"/>
        <dbReference type="ChEBI" id="CHEBI:456216"/>
        <dbReference type="EC" id="2.7.4.3"/>
    </reaction>
</comment>
<feature type="binding site" evidence="5">
    <location>
        <begin position="133"/>
        <end position="134"/>
    </location>
    <ligand>
        <name>ATP</name>
        <dbReference type="ChEBI" id="CHEBI:30616"/>
    </ligand>
</feature>
<feature type="binding site" evidence="5">
    <location>
        <position position="127"/>
    </location>
    <ligand>
        <name>Zn(2+)</name>
        <dbReference type="ChEBI" id="CHEBI:29105"/>
        <note>structural</note>
    </ligand>
</feature>
<keyword evidence="2 5" id="KW-0545">Nucleotide biosynthesis</keyword>
<evidence type="ECO:0000256" key="7">
    <source>
        <dbReference type="RuleBase" id="RU003331"/>
    </source>
</evidence>
<evidence type="ECO:0000256" key="4">
    <source>
        <dbReference type="ARBA" id="ARBA00022777"/>
    </source>
</evidence>
<feature type="binding site" evidence="5">
    <location>
        <position position="124"/>
    </location>
    <ligand>
        <name>ATP</name>
        <dbReference type="ChEBI" id="CHEBI:30616"/>
    </ligand>
</feature>
<dbReference type="EC" id="2.7.4.3" evidence="5 7"/>
<dbReference type="GO" id="GO:0005737">
    <property type="term" value="C:cytoplasm"/>
    <property type="evidence" value="ECO:0007669"/>
    <property type="project" value="UniProtKB-SubCell"/>
</dbReference>
<evidence type="ECO:0000256" key="1">
    <source>
        <dbReference type="ARBA" id="ARBA00022679"/>
    </source>
</evidence>
<keyword evidence="1 5" id="KW-0808">Transferase</keyword>
<dbReference type="PANTHER" id="PTHR23359">
    <property type="entry name" value="NUCLEOTIDE KINASE"/>
    <property type="match status" value="1"/>
</dbReference>
<dbReference type="CDD" id="cd01428">
    <property type="entry name" value="ADK"/>
    <property type="match status" value="1"/>
</dbReference>
<keyword evidence="4 5" id="KW-0418">Kinase</keyword>
<dbReference type="PRINTS" id="PR00094">
    <property type="entry name" value="ADENYLTKNASE"/>
</dbReference>
<dbReference type="GO" id="GO:0044209">
    <property type="term" value="P:AMP salvage"/>
    <property type="evidence" value="ECO:0007669"/>
    <property type="project" value="UniProtKB-UniRule"/>
</dbReference>
<dbReference type="GO" id="GO:0008270">
    <property type="term" value="F:zinc ion binding"/>
    <property type="evidence" value="ECO:0007669"/>
    <property type="project" value="UniProtKB-UniRule"/>
</dbReference>
<feature type="binding site" evidence="5">
    <location>
        <position position="157"/>
    </location>
    <ligand>
        <name>AMP</name>
        <dbReference type="ChEBI" id="CHEBI:456215"/>
    </ligand>
</feature>
<comment type="subunit">
    <text evidence="5 7">Monomer.</text>
</comment>
<dbReference type="SUPFAM" id="SSF57774">
    <property type="entry name" value="Microbial and mitochondrial ADK, insert 'zinc finger' domain"/>
    <property type="match status" value="1"/>
</dbReference>
<accession>A0A1F7Y3G2</accession>
<comment type="subcellular location">
    <subcellularLocation>
        <location evidence="5 7">Cytoplasm</location>
    </subcellularLocation>
</comment>
<keyword evidence="5" id="KW-0862">Zinc</keyword>
<protein>
    <recommendedName>
        <fullName evidence="5 7">Adenylate kinase</fullName>
        <shortName evidence="5">AK</shortName>
        <ecNumber evidence="5 7">2.7.4.3</ecNumber>
    </recommendedName>
    <alternativeName>
        <fullName evidence="5">ATP-AMP transphosphorylase</fullName>
    </alternativeName>
    <alternativeName>
        <fullName evidence="5">ATP:AMP phosphotransferase</fullName>
    </alternativeName>
    <alternativeName>
        <fullName evidence="5">Adenylate monophosphate kinase</fullName>
    </alternativeName>
</protein>
<comment type="caution">
    <text evidence="5">Lacks conserved residue(s) required for the propagation of feature annotation.</text>
</comment>
<organism evidence="9 10">
    <name type="scientific">Candidatus Woesebacteria bacterium RIFCSPHIGHO2_01_FULL_38_9</name>
    <dbReference type="NCBI Taxonomy" id="1802492"/>
    <lineage>
        <taxon>Bacteria</taxon>
        <taxon>Candidatus Woeseibacteriota</taxon>
    </lineage>
</organism>
<dbReference type="Pfam" id="PF00406">
    <property type="entry name" value="ADK"/>
    <property type="match status" value="1"/>
</dbReference>
<name>A0A1F7Y3G2_9BACT</name>
<feature type="binding site" evidence="5">
    <location>
        <begin position="82"/>
        <end position="85"/>
    </location>
    <ligand>
        <name>AMP</name>
        <dbReference type="ChEBI" id="CHEBI:456215"/>
    </ligand>
</feature>
<feature type="region of interest" description="LID" evidence="5">
    <location>
        <begin position="123"/>
        <end position="160"/>
    </location>
</feature>
<dbReference type="InterPro" id="IPR000850">
    <property type="entry name" value="Adenylat/UMP-CMP_kin"/>
</dbReference>
<evidence type="ECO:0000256" key="5">
    <source>
        <dbReference type="HAMAP-Rule" id="MF_00235"/>
    </source>
</evidence>
<keyword evidence="5" id="KW-0963">Cytoplasm</keyword>
<feature type="binding site" evidence="5">
    <location>
        <position position="150"/>
    </location>
    <ligand>
        <name>Zn(2+)</name>
        <dbReference type="ChEBI" id="CHEBI:29105"/>
        <note>structural</note>
    </ligand>
</feature>
<dbReference type="EMBL" id="MGGE01000003">
    <property type="protein sequence ID" value="OGM21867.1"/>
    <property type="molecule type" value="Genomic_DNA"/>
</dbReference>
<keyword evidence="5" id="KW-0479">Metal-binding</keyword>
<feature type="binding site" evidence="5">
    <location>
        <position position="168"/>
    </location>
    <ligand>
        <name>AMP</name>
        <dbReference type="ChEBI" id="CHEBI:456215"/>
    </ligand>
</feature>
<dbReference type="GO" id="GO:0004017">
    <property type="term" value="F:AMP kinase activity"/>
    <property type="evidence" value="ECO:0007669"/>
    <property type="project" value="UniProtKB-UniRule"/>
</dbReference>
<dbReference type="InterPro" id="IPR006259">
    <property type="entry name" value="Adenyl_kin_sub"/>
</dbReference>
<keyword evidence="3 5" id="KW-0547">Nucleotide-binding</keyword>
<feature type="binding site" evidence="5">
    <location>
        <position position="31"/>
    </location>
    <ligand>
        <name>AMP</name>
        <dbReference type="ChEBI" id="CHEBI:456215"/>
    </ligand>
</feature>
<feature type="binding site" evidence="5">
    <location>
        <position position="130"/>
    </location>
    <ligand>
        <name>Zn(2+)</name>
        <dbReference type="ChEBI" id="CHEBI:29105"/>
        <note>structural</note>
    </ligand>
</feature>
<dbReference type="InterPro" id="IPR007862">
    <property type="entry name" value="Adenylate_kinase_lid-dom"/>
</dbReference>
<evidence type="ECO:0000313" key="10">
    <source>
        <dbReference type="Proteomes" id="UP000178419"/>
    </source>
</evidence>
<dbReference type="AlphaFoldDB" id="A0A1F7Y3G2"/>
<dbReference type="HAMAP" id="MF_00235">
    <property type="entry name" value="Adenylate_kinase_Adk"/>
    <property type="match status" value="1"/>
</dbReference>
<evidence type="ECO:0000313" key="9">
    <source>
        <dbReference type="EMBL" id="OGM21867.1"/>
    </source>
</evidence>
<feature type="binding site" evidence="5">
    <location>
        <position position="89"/>
    </location>
    <ligand>
        <name>AMP</name>
        <dbReference type="ChEBI" id="CHEBI:456215"/>
    </ligand>
</feature>
<dbReference type="Proteomes" id="UP000178419">
    <property type="component" value="Unassembled WGS sequence"/>
</dbReference>
<feature type="binding site" evidence="5">
    <location>
        <begin position="10"/>
        <end position="15"/>
    </location>
    <ligand>
        <name>ATP</name>
        <dbReference type="ChEBI" id="CHEBI:30616"/>
    </ligand>
</feature>
<dbReference type="Gene3D" id="3.40.50.300">
    <property type="entry name" value="P-loop containing nucleotide triphosphate hydrolases"/>
    <property type="match status" value="1"/>
</dbReference>
<reference evidence="9 10" key="1">
    <citation type="journal article" date="2016" name="Nat. Commun.">
        <title>Thousands of microbial genomes shed light on interconnected biogeochemical processes in an aquifer system.</title>
        <authorList>
            <person name="Anantharaman K."/>
            <person name="Brown C.T."/>
            <person name="Hug L.A."/>
            <person name="Sharon I."/>
            <person name="Castelle C.J."/>
            <person name="Probst A.J."/>
            <person name="Thomas B.C."/>
            <person name="Singh A."/>
            <person name="Wilkins M.J."/>
            <person name="Karaoz U."/>
            <person name="Brodie E.L."/>
            <person name="Williams K.H."/>
            <person name="Hubbard S.S."/>
            <person name="Banfield J.F."/>
        </authorList>
    </citation>
    <scope>NUCLEOTIDE SEQUENCE [LARGE SCALE GENOMIC DNA]</scope>
</reference>
<feature type="binding site" evidence="5">
    <location>
        <begin position="53"/>
        <end position="55"/>
    </location>
    <ligand>
        <name>AMP</name>
        <dbReference type="ChEBI" id="CHEBI:456215"/>
    </ligand>
</feature>
<feature type="binding site" evidence="5">
    <location>
        <position position="147"/>
    </location>
    <ligand>
        <name>Zn(2+)</name>
        <dbReference type="ChEBI" id="CHEBI:29105"/>
        <note>structural</note>
    </ligand>
</feature>